<comment type="caution">
    <text evidence="1">The sequence shown here is derived from an EMBL/GenBank/DDBJ whole genome shotgun (WGS) entry which is preliminary data.</text>
</comment>
<dbReference type="EMBL" id="MKJU01000035">
    <property type="protein sequence ID" value="OHU87243.1"/>
    <property type="molecule type" value="Genomic_DNA"/>
</dbReference>
<gene>
    <name evidence="1" type="ORF">BET10_00740</name>
</gene>
<protein>
    <recommendedName>
        <fullName evidence="3">DUF4350 domain-containing protein</fullName>
    </recommendedName>
</protein>
<accession>A0A1S1MQ37</accession>
<dbReference type="AlphaFoldDB" id="A0A1S1MQ37"/>
<dbReference type="Gene3D" id="3.40.50.880">
    <property type="match status" value="1"/>
</dbReference>
<sequence length="292" mass="31430">MIISLAGCAKNDGSPQQADPDFIPQNTTATFSTEQSPVVVLDEAHYNFHTAIGRYKPFAQVLKSDGYTLKRGKKAFTSDNLAGVDVLVIANALHKDNSRNWDGPYHSALTQAEVDTLKQWVTQGGALLLIADHIPFPRAIAPLVGAFGFEFVNGHVQEVTYSSENNLLQPHGIVTGNKQSERVSKVRTLGGDAFKAPENAISILQLPAGATALVPDKPFAINQDTKKQAIGGWSQGAVLEVGQGRVAVFAEAAMFTSQVYLPTGQKIGFTSVDAEQNEQFLLNVMHWLSGAL</sequence>
<dbReference type="InterPro" id="IPR029062">
    <property type="entry name" value="Class_I_gatase-like"/>
</dbReference>
<dbReference type="STRING" id="1859457.BET10_00740"/>
<evidence type="ECO:0000313" key="1">
    <source>
        <dbReference type="EMBL" id="OHU87243.1"/>
    </source>
</evidence>
<evidence type="ECO:0008006" key="3">
    <source>
        <dbReference type="Google" id="ProtNLM"/>
    </source>
</evidence>
<dbReference type="OrthoDB" id="6397329at2"/>
<organism evidence="1 2">
    <name type="scientific">Pseudoalteromonas amylolytica</name>
    <dbReference type="NCBI Taxonomy" id="1859457"/>
    <lineage>
        <taxon>Bacteria</taxon>
        <taxon>Pseudomonadati</taxon>
        <taxon>Pseudomonadota</taxon>
        <taxon>Gammaproteobacteria</taxon>
        <taxon>Alteromonadales</taxon>
        <taxon>Pseudoalteromonadaceae</taxon>
        <taxon>Pseudoalteromonas</taxon>
    </lineage>
</organism>
<reference evidence="1 2" key="1">
    <citation type="submission" date="2016-09" db="EMBL/GenBank/DDBJ databases">
        <title>Pseudoalteromonas amylolytica sp. nov., isolated from the surface seawater.</title>
        <authorList>
            <person name="Wu Y.-H."/>
            <person name="Cheng H."/>
            <person name="Jin X.-B."/>
            <person name="Wang C.-S."/>
            <person name="Xu X.-W."/>
        </authorList>
    </citation>
    <scope>NUCLEOTIDE SEQUENCE [LARGE SCALE GENOMIC DNA]</scope>
    <source>
        <strain evidence="1 2">JW1</strain>
    </source>
</reference>
<evidence type="ECO:0000313" key="2">
    <source>
        <dbReference type="Proteomes" id="UP000179786"/>
    </source>
</evidence>
<dbReference type="Proteomes" id="UP000179786">
    <property type="component" value="Unassembled WGS sequence"/>
</dbReference>
<keyword evidence="2" id="KW-1185">Reference proteome</keyword>
<dbReference type="SUPFAM" id="SSF52317">
    <property type="entry name" value="Class I glutamine amidotransferase-like"/>
    <property type="match status" value="1"/>
</dbReference>
<proteinExistence type="predicted"/>
<name>A0A1S1MQ37_9GAMM</name>